<evidence type="ECO:0000259" key="2">
    <source>
        <dbReference type="Pfam" id="PF04773"/>
    </source>
</evidence>
<dbReference type="Proteomes" id="UP000829476">
    <property type="component" value="Chromosome"/>
</dbReference>
<evidence type="ECO:0000313" key="5">
    <source>
        <dbReference type="Proteomes" id="UP000829476"/>
    </source>
</evidence>
<dbReference type="Gene3D" id="2.60.120.1440">
    <property type="match status" value="1"/>
</dbReference>
<reference evidence="4 5" key="1">
    <citation type="journal article" date="2018" name="Int. J. Syst. Evol. Microbiol.">
        <title>Zhouia spongiae sp. nov., isolated from a marine sponge.</title>
        <authorList>
            <person name="Zhuang L."/>
            <person name="Lin B."/>
            <person name="Qin F."/>
            <person name="Luo L."/>
        </authorList>
    </citation>
    <scope>NUCLEOTIDE SEQUENCE [LARGE SCALE GENOMIC DNA]</scope>
    <source>
        <strain evidence="4 5">HN-Y44</strain>
    </source>
</reference>
<dbReference type="RefSeq" id="WP_242936924.1">
    <property type="nucleotide sequence ID" value="NZ_CP094326.1"/>
</dbReference>
<feature type="domain" description="FecR protein" evidence="2">
    <location>
        <begin position="186"/>
        <end position="280"/>
    </location>
</feature>
<feature type="transmembrane region" description="Helical" evidence="1">
    <location>
        <begin position="94"/>
        <end position="111"/>
    </location>
</feature>
<proteinExistence type="predicted"/>
<evidence type="ECO:0000313" key="4">
    <source>
        <dbReference type="EMBL" id="UNY98518.1"/>
    </source>
</evidence>
<dbReference type="Gene3D" id="3.55.50.30">
    <property type="match status" value="1"/>
</dbReference>
<keyword evidence="5" id="KW-1185">Reference proteome</keyword>
<dbReference type="PANTHER" id="PTHR30273:SF2">
    <property type="entry name" value="PROTEIN FECR"/>
    <property type="match status" value="1"/>
</dbReference>
<organism evidence="4 5">
    <name type="scientific">Zhouia spongiae</name>
    <dbReference type="NCBI Taxonomy" id="2202721"/>
    <lineage>
        <taxon>Bacteria</taxon>
        <taxon>Pseudomonadati</taxon>
        <taxon>Bacteroidota</taxon>
        <taxon>Flavobacteriia</taxon>
        <taxon>Flavobacteriales</taxon>
        <taxon>Flavobacteriaceae</taxon>
        <taxon>Zhouia</taxon>
    </lineage>
</organism>
<dbReference type="Pfam" id="PF04773">
    <property type="entry name" value="FecR"/>
    <property type="match status" value="1"/>
</dbReference>
<keyword evidence="1" id="KW-0472">Membrane</keyword>
<keyword evidence="1" id="KW-1133">Transmembrane helix</keyword>
<evidence type="ECO:0000259" key="3">
    <source>
        <dbReference type="Pfam" id="PF16344"/>
    </source>
</evidence>
<sequence length="401" mass="45800">MNKDIPSKYKIAALISKSVMKTLNEEEKVILDHWLKNGHNKKAYDRILDKDEINSKQKFYSSLDRDKAFLKLQSKIKRHEAGTFRKKLYRLSKYAAILLVAVSGVMVWNHYSSEKERVITEQVLTEIQPGYEKATLVLSDGTEVDLTRVKNQPVRTTGGIQIVNSQNVLAYNVDKAANEEEPRYNTLHVPVGGIYTVILPDGSKVWLNSASSIRYPERFTGKQRLVELKGEAYFEVKKGTREFVVRTVNEDITVLGTSFNISAYPNDEYVATTLVEGKVKLTTDAKQDVFLSPGEMGYLNFGAKEGVKVYDVDIRYHTSWKDGRFYFERGSLESILKKVGRWYGFKVRFEDEELRKVPFTGVAKKDAPLEDLLEMISRTARIGYTAQKTKTGVYEIIISKK</sequence>
<dbReference type="Pfam" id="PF16344">
    <property type="entry name" value="FecR_C"/>
    <property type="match status" value="1"/>
</dbReference>
<accession>A0ABY3YLN4</accession>
<dbReference type="InterPro" id="IPR006860">
    <property type="entry name" value="FecR"/>
</dbReference>
<dbReference type="PANTHER" id="PTHR30273">
    <property type="entry name" value="PERIPLASMIC SIGNAL SENSOR AND SIGMA FACTOR ACTIVATOR FECR-RELATED"/>
    <property type="match status" value="1"/>
</dbReference>
<dbReference type="EMBL" id="CP094326">
    <property type="protein sequence ID" value="UNY98518.1"/>
    <property type="molecule type" value="Genomic_DNA"/>
</dbReference>
<protein>
    <submittedName>
        <fullName evidence="4">DUF4974 domain-containing protein</fullName>
    </submittedName>
</protein>
<evidence type="ECO:0000256" key="1">
    <source>
        <dbReference type="SAM" id="Phobius"/>
    </source>
</evidence>
<name>A0ABY3YLN4_9FLAO</name>
<dbReference type="InterPro" id="IPR012373">
    <property type="entry name" value="Ferrdict_sens_TM"/>
</dbReference>
<gene>
    <name evidence="4" type="ORF">MQE36_15735</name>
</gene>
<dbReference type="InterPro" id="IPR032508">
    <property type="entry name" value="FecR_C"/>
</dbReference>
<keyword evidence="1" id="KW-0812">Transmembrane</keyword>
<feature type="domain" description="Protein FecR C-terminal" evidence="3">
    <location>
        <begin position="324"/>
        <end position="388"/>
    </location>
</feature>